<dbReference type="Gene3D" id="3.30.9.10">
    <property type="entry name" value="D-Amino Acid Oxidase, subunit A, domain 2"/>
    <property type="match status" value="1"/>
</dbReference>
<name>A0ABS4JMF1_9FIRM</name>
<sequence length="366" mass="41165">MRIAIVGAGLAGLACAHELERLGHECEVFEKRDRVGKMFNTVETMLESLSTEPSKDVFETLRQELHLPLNPANHITRLVLHSQSRDTLIRGHVGYTTTRGPEARSLEQQLLRHCRSPVRFDQNPDVEELATAYDWVVVATGSPRWPKHFGLWQRDIAWYIRGANVIGDFNPGELHFYFNTRYAGTGYAMIAPFDERMASVGLGVPDSSEEAVEAYWTRFRQEQGHLWERIEDEFKLECYEIGRVKQRVVGNVIFVGNAGGFIEPLGITGQQSALQSGVLAARKIALGDEAFDRFAARWDHFYSDMMRLRLYVNAWTDREMDRLVGLTGHGVGSVLIRSPLNLLDLVGTAMAHLPVTQDPSAEVGPS</sequence>
<dbReference type="PROSITE" id="PS51257">
    <property type="entry name" value="PROKAR_LIPOPROTEIN"/>
    <property type="match status" value="1"/>
</dbReference>
<evidence type="ECO:0000313" key="1">
    <source>
        <dbReference type="EMBL" id="MBP2016718.1"/>
    </source>
</evidence>
<organism evidence="1 2">
    <name type="scientific">Symbiobacterium terraclitae</name>
    <dbReference type="NCBI Taxonomy" id="557451"/>
    <lineage>
        <taxon>Bacteria</taxon>
        <taxon>Bacillati</taxon>
        <taxon>Bacillota</taxon>
        <taxon>Clostridia</taxon>
        <taxon>Eubacteriales</taxon>
        <taxon>Symbiobacteriaceae</taxon>
        <taxon>Symbiobacterium</taxon>
    </lineage>
</organism>
<dbReference type="Pfam" id="PF13450">
    <property type="entry name" value="NAD_binding_8"/>
    <property type="match status" value="1"/>
</dbReference>
<keyword evidence="2" id="KW-1185">Reference proteome</keyword>
<protein>
    <submittedName>
        <fullName evidence="1">Flavin-dependent dehydrogenase</fullName>
    </submittedName>
</protein>
<comment type="caution">
    <text evidence="1">The sequence shown here is derived from an EMBL/GenBank/DDBJ whole genome shotgun (WGS) entry which is preliminary data.</text>
</comment>
<dbReference type="SUPFAM" id="SSF51905">
    <property type="entry name" value="FAD/NAD(P)-binding domain"/>
    <property type="match status" value="1"/>
</dbReference>
<evidence type="ECO:0000313" key="2">
    <source>
        <dbReference type="Proteomes" id="UP001519289"/>
    </source>
</evidence>
<dbReference type="InterPro" id="IPR036188">
    <property type="entry name" value="FAD/NAD-bd_sf"/>
</dbReference>
<dbReference type="PANTHER" id="PTHR42685:SF22">
    <property type="entry name" value="CONDITIONED MEDIUM FACTOR RECEPTOR 1"/>
    <property type="match status" value="1"/>
</dbReference>
<dbReference type="PANTHER" id="PTHR42685">
    <property type="entry name" value="GERANYLGERANYL DIPHOSPHATE REDUCTASE"/>
    <property type="match status" value="1"/>
</dbReference>
<dbReference type="RefSeq" id="WP_209464878.1">
    <property type="nucleotide sequence ID" value="NZ_JAGGLG010000001.1"/>
</dbReference>
<accession>A0ABS4JMF1</accession>
<dbReference type="Proteomes" id="UP001519289">
    <property type="component" value="Unassembled WGS sequence"/>
</dbReference>
<gene>
    <name evidence="1" type="ORF">J2Z79_000091</name>
</gene>
<dbReference type="PRINTS" id="PR00419">
    <property type="entry name" value="ADXRDTASE"/>
</dbReference>
<dbReference type="EMBL" id="JAGGLG010000001">
    <property type="protein sequence ID" value="MBP2016718.1"/>
    <property type="molecule type" value="Genomic_DNA"/>
</dbReference>
<dbReference type="Gene3D" id="3.50.50.60">
    <property type="entry name" value="FAD/NAD(P)-binding domain"/>
    <property type="match status" value="2"/>
</dbReference>
<dbReference type="InterPro" id="IPR050407">
    <property type="entry name" value="Geranylgeranyl_reductase"/>
</dbReference>
<proteinExistence type="predicted"/>
<reference evidence="1 2" key="1">
    <citation type="submission" date="2021-03" db="EMBL/GenBank/DDBJ databases">
        <title>Genomic Encyclopedia of Type Strains, Phase IV (KMG-IV): sequencing the most valuable type-strain genomes for metagenomic binning, comparative biology and taxonomic classification.</title>
        <authorList>
            <person name="Goeker M."/>
        </authorList>
    </citation>
    <scope>NUCLEOTIDE SEQUENCE [LARGE SCALE GENOMIC DNA]</scope>
    <source>
        <strain evidence="1 2">DSM 27138</strain>
    </source>
</reference>